<name>A0AAN6Y5T2_9PEZI</name>
<gene>
    <name evidence="2" type="ORF">QBC37DRAFT_204159</name>
</gene>
<organism evidence="2 3">
    <name type="scientific">Rhypophila decipiens</name>
    <dbReference type="NCBI Taxonomy" id="261697"/>
    <lineage>
        <taxon>Eukaryota</taxon>
        <taxon>Fungi</taxon>
        <taxon>Dikarya</taxon>
        <taxon>Ascomycota</taxon>
        <taxon>Pezizomycotina</taxon>
        <taxon>Sordariomycetes</taxon>
        <taxon>Sordariomycetidae</taxon>
        <taxon>Sordariales</taxon>
        <taxon>Naviculisporaceae</taxon>
        <taxon>Rhypophila</taxon>
    </lineage>
</organism>
<evidence type="ECO:0000313" key="3">
    <source>
        <dbReference type="Proteomes" id="UP001301769"/>
    </source>
</evidence>
<reference evidence="2" key="1">
    <citation type="journal article" date="2023" name="Mol. Phylogenet. Evol.">
        <title>Genome-scale phylogeny and comparative genomics of the fungal order Sordariales.</title>
        <authorList>
            <person name="Hensen N."/>
            <person name="Bonometti L."/>
            <person name="Westerberg I."/>
            <person name="Brannstrom I.O."/>
            <person name="Guillou S."/>
            <person name="Cros-Aarteil S."/>
            <person name="Calhoun S."/>
            <person name="Haridas S."/>
            <person name="Kuo A."/>
            <person name="Mondo S."/>
            <person name="Pangilinan J."/>
            <person name="Riley R."/>
            <person name="LaButti K."/>
            <person name="Andreopoulos B."/>
            <person name="Lipzen A."/>
            <person name="Chen C."/>
            <person name="Yan M."/>
            <person name="Daum C."/>
            <person name="Ng V."/>
            <person name="Clum A."/>
            <person name="Steindorff A."/>
            <person name="Ohm R.A."/>
            <person name="Martin F."/>
            <person name="Silar P."/>
            <person name="Natvig D.O."/>
            <person name="Lalanne C."/>
            <person name="Gautier V."/>
            <person name="Ament-Velasquez S.L."/>
            <person name="Kruys A."/>
            <person name="Hutchinson M.I."/>
            <person name="Powell A.J."/>
            <person name="Barry K."/>
            <person name="Miller A.N."/>
            <person name="Grigoriev I.V."/>
            <person name="Debuchy R."/>
            <person name="Gladieux P."/>
            <person name="Hiltunen Thoren M."/>
            <person name="Johannesson H."/>
        </authorList>
    </citation>
    <scope>NUCLEOTIDE SEQUENCE</scope>
    <source>
        <strain evidence="2">PSN293</strain>
    </source>
</reference>
<dbReference type="EMBL" id="MU858138">
    <property type="protein sequence ID" value="KAK4211891.1"/>
    <property type="molecule type" value="Genomic_DNA"/>
</dbReference>
<dbReference type="Gene3D" id="6.10.140.2220">
    <property type="match status" value="1"/>
</dbReference>
<evidence type="ECO:0000256" key="1">
    <source>
        <dbReference type="SAM" id="MobiDB-lite"/>
    </source>
</evidence>
<dbReference type="AlphaFoldDB" id="A0AAN6Y5T2"/>
<reference evidence="2" key="2">
    <citation type="submission" date="2023-05" db="EMBL/GenBank/DDBJ databases">
        <authorList>
            <consortium name="Lawrence Berkeley National Laboratory"/>
            <person name="Steindorff A."/>
            <person name="Hensen N."/>
            <person name="Bonometti L."/>
            <person name="Westerberg I."/>
            <person name="Brannstrom I.O."/>
            <person name="Guillou S."/>
            <person name="Cros-Aarteil S."/>
            <person name="Calhoun S."/>
            <person name="Haridas S."/>
            <person name="Kuo A."/>
            <person name="Mondo S."/>
            <person name="Pangilinan J."/>
            <person name="Riley R."/>
            <person name="Labutti K."/>
            <person name="Andreopoulos B."/>
            <person name="Lipzen A."/>
            <person name="Chen C."/>
            <person name="Yanf M."/>
            <person name="Daum C."/>
            <person name="Ng V."/>
            <person name="Clum A."/>
            <person name="Ohm R."/>
            <person name="Martin F."/>
            <person name="Silar P."/>
            <person name="Natvig D."/>
            <person name="Lalanne C."/>
            <person name="Gautier V."/>
            <person name="Ament-Velasquez S.L."/>
            <person name="Kruys A."/>
            <person name="Hutchinson M.I."/>
            <person name="Powell A.J."/>
            <person name="Barry K."/>
            <person name="Miller A.N."/>
            <person name="Grigoriev I.V."/>
            <person name="Debuchy R."/>
            <person name="Gladieux P."/>
            <person name="Thoren M.H."/>
            <person name="Johannesson H."/>
        </authorList>
    </citation>
    <scope>NUCLEOTIDE SEQUENCE</scope>
    <source>
        <strain evidence="2">PSN293</strain>
    </source>
</reference>
<comment type="caution">
    <text evidence="2">The sequence shown here is derived from an EMBL/GenBank/DDBJ whole genome shotgun (WGS) entry which is preliminary data.</text>
</comment>
<sequence>MSQHLKKNAGAGHVPKTPTRPAPAPPQTPEQQCLVDVFFNKALPAPESDYLNDFDSSQVPNAFKALVMGVMQSPWFENPDHKDLAEGIIKASRFGGNVLELALAKLIEFSIAHPPSTKDRTPKAGHLRYLRWAATGRKDHRLPSASDEQRNNPPDYSLLPEFDDSEKTCARCNKKGANVHCERCVVETEGRITLATFYCSRKCLKHHTVKHRPSCDTMIQFHRSMSMFHELFPMVFEAADDPRDVPQEISRDPNGMIKVELPSPQQVQNLAVRGALCLGPVPCKEEWNRAMFKTVLLRGSCNEVLTSMRPFLDLFFQPFVKCVEVIRVFPKNMAEAVYETKPDYVFYRTTGTHTIIMATLPDNTKIIVDVSGAQYGWKEFMAPCARYVKNRVCRTRGGPVVEQTDTKVVDEFESKRLWNHLFGRRDEPSWERHLTRDRDPKEEADEARTKLSVWMTISLADAIKGRYECMKSMLALNEENFKEARVWVMAMVKSLLDQHNRWLAGRQDYRLFLPPQPDGTLDVVKVATMPHLCGMMQRIWLTKDQVDSMSGPAPILEYRKRLRDMVNSHAAIVTPSGSAIPGTSG</sequence>
<proteinExistence type="predicted"/>
<evidence type="ECO:0000313" key="2">
    <source>
        <dbReference type="EMBL" id="KAK4211891.1"/>
    </source>
</evidence>
<accession>A0AAN6Y5T2</accession>
<dbReference type="Proteomes" id="UP001301769">
    <property type="component" value="Unassembled WGS sequence"/>
</dbReference>
<protein>
    <submittedName>
        <fullName evidence="2">Uncharacterized protein</fullName>
    </submittedName>
</protein>
<feature type="region of interest" description="Disordered" evidence="1">
    <location>
        <begin position="1"/>
        <end position="29"/>
    </location>
</feature>
<keyword evidence="3" id="KW-1185">Reference proteome</keyword>
<feature type="compositionally biased region" description="Pro residues" evidence="1">
    <location>
        <begin position="18"/>
        <end position="28"/>
    </location>
</feature>